<name>A0ABY8LAG8_9RHOB</name>
<evidence type="ECO:0000313" key="2">
    <source>
        <dbReference type="Proteomes" id="UP001243420"/>
    </source>
</evidence>
<dbReference type="Proteomes" id="UP001243420">
    <property type="component" value="Chromosome"/>
</dbReference>
<keyword evidence="2" id="KW-1185">Reference proteome</keyword>
<gene>
    <name evidence="1" type="ORF">P8627_08715</name>
</gene>
<organism evidence="1 2">
    <name type="scientific">Jannaschia ovalis</name>
    <dbReference type="NCBI Taxonomy" id="3038773"/>
    <lineage>
        <taxon>Bacteria</taxon>
        <taxon>Pseudomonadati</taxon>
        <taxon>Pseudomonadota</taxon>
        <taxon>Alphaproteobacteria</taxon>
        <taxon>Rhodobacterales</taxon>
        <taxon>Roseobacteraceae</taxon>
        <taxon>Jannaschia</taxon>
    </lineage>
</organism>
<accession>A0ABY8LAG8</accession>
<dbReference type="InterPro" id="IPR029058">
    <property type="entry name" value="AB_hydrolase_fold"/>
</dbReference>
<evidence type="ECO:0000313" key="1">
    <source>
        <dbReference type="EMBL" id="WGH77144.1"/>
    </source>
</evidence>
<dbReference type="SUPFAM" id="SSF53474">
    <property type="entry name" value="alpha/beta-Hydrolases"/>
    <property type="match status" value="1"/>
</dbReference>
<proteinExistence type="predicted"/>
<protein>
    <recommendedName>
        <fullName evidence="3">Alpha/beta hydrolase</fullName>
    </recommendedName>
</protein>
<dbReference type="RefSeq" id="WP_279963714.1">
    <property type="nucleotide sequence ID" value="NZ_CP122537.1"/>
</dbReference>
<dbReference type="EMBL" id="CP122537">
    <property type="protein sequence ID" value="WGH77144.1"/>
    <property type="molecule type" value="Genomic_DNA"/>
</dbReference>
<sequence length="236" mass="25317">MAQAIQTVLRDDALVLRFLKGQGSRLVVVFTGIGAGFGDRRLDEFAASASDGGANNVLFVTDRAASWYAAPGLWDRIVDLIRATCEHEATTELVTLGNSMGGYGAMLAARDLPVARAIAFSPQVTMDRDLLADARWPDVAAKFGPLPIRSTAELVGQGETRFFVAVGGDCAPDRAHVDLLPAHPNLHRFVLPVAAHNLARSLKEAGQLSQIIAAIIRGRTRRVTTIFNRYARGVAA</sequence>
<dbReference type="Gene3D" id="3.40.50.1820">
    <property type="entry name" value="alpha/beta hydrolase"/>
    <property type="match status" value="1"/>
</dbReference>
<reference evidence="1 2" key="1">
    <citation type="submission" date="2023-04" db="EMBL/GenBank/DDBJ databases">
        <title>Jannaschia ovalis sp. nov., a marine bacterium isolated from sea tidal flat.</title>
        <authorList>
            <person name="Kwon D.Y."/>
            <person name="Kim J.-J."/>
        </authorList>
    </citation>
    <scope>NUCLEOTIDE SEQUENCE [LARGE SCALE GENOMIC DNA]</scope>
    <source>
        <strain evidence="1 2">GRR-S6-38</strain>
    </source>
</reference>
<evidence type="ECO:0008006" key="3">
    <source>
        <dbReference type="Google" id="ProtNLM"/>
    </source>
</evidence>